<name>T1KJU4_TETUR</name>
<dbReference type="EMBL" id="CAEY01000168">
    <property type="status" value="NOT_ANNOTATED_CDS"/>
    <property type="molecule type" value="Genomic_DNA"/>
</dbReference>
<reference evidence="3" key="1">
    <citation type="submission" date="2011-08" db="EMBL/GenBank/DDBJ databases">
        <authorList>
            <person name="Rombauts S."/>
        </authorList>
    </citation>
    <scope>NUCLEOTIDE SEQUENCE</scope>
    <source>
        <strain evidence="3">London</strain>
    </source>
</reference>
<proteinExistence type="predicted"/>
<feature type="region of interest" description="Disordered" evidence="1">
    <location>
        <begin position="1"/>
        <end position="33"/>
    </location>
</feature>
<dbReference type="EnsemblMetazoa" id="tetur13g01250.1">
    <property type="protein sequence ID" value="tetur13g01250.1"/>
    <property type="gene ID" value="tetur13g01250"/>
</dbReference>
<reference evidence="2" key="2">
    <citation type="submission" date="2015-06" db="UniProtKB">
        <authorList>
            <consortium name="EnsemblMetazoa"/>
        </authorList>
    </citation>
    <scope>IDENTIFICATION</scope>
</reference>
<dbReference type="AlphaFoldDB" id="T1KJU4"/>
<evidence type="ECO:0000313" key="2">
    <source>
        <dbReference type="EnsemblMetazoa" id="tetur13g01250.1"/>
    </source>
</evidence>
<organism evidence="2 3">
    <name type="scientific">Tetranychus urticae</name>
    <name type="common">Two-spotted spider mite</name>
    <dbReference type="NCBI Taxonomy" id="32264"/>
    <lineage>
        <taxon>Eukaryota</taxon>
        <taxon>Metazoa</taxon>
        <taxon>Ecdysozoa</taxon>
        <taxon>Arthropoda</taxon>
        <taxon>Chelicerata</taxon>
        <taxon>Arachnida</taxon>
        <taxon>Acari</taxon>
        <taxon>Acariformes</taxon>
        <taxon>Trombidiformes</taxon>
        <taxon>Prostigmata</taxon>
        <taxon>Eleutherengona</taxon>
        <taxon>Raphignathae</taxon>
        <taxon>Tetranychoidea</taxon>
        <taxon>Tetranychidae</taxon>
        <taxon>Tetranychus</taxon>
    </lineage>
</organism>
<dbReference type="HOGENOM" id="CLU_3385353_0_0_1"/>
<protein>
    <submittedName>
        <fullName evidence="2">Uncharacterized protein</fullName>
    </submittedName>
</protein>
<evidence type="ECO:0000256" key="1">
    <source>
        <dbReference type="SAM" id="MobiDB-lite"/>
    </source>
</evidence>
<dbReference type="Proteomes" id="UP000015104">
    <property type="component" value="Unassembled WGS sequence"/>
</dbReference>
<feature type="compositionally biased region" description="Basic and acidic residues" evidence="1">
    <location>
        <begin position="1"/>
        <end position="15"/>
    </location>
</feature>
<evidence type="ECO:0000313" key="3">
    <source>
        <dbReference type="Proteomes" id="UP000015104"/>
    </source>
</evidence>
<keyword evidence="3" id="KW-1185">Reference proteome</keyword>
<sequence>MLDGLRTKTIEKQKDNFQANSKRITKLDANDEK</sequence>
<accession>T1KJU4</accession>